<organism evidence="1 2">
    <name type="scientific">Phormidium yuhuli AB48</name>
    <dbReference type="NCBI Taxonomy" id="2940671"/>
    <lineage>
        <taxon>Bacteria</taxon>
        <taxon>Bacillati</taxon>
        <taxon>Cyanobacteriota</taxon>
        <taxon>Cyanophyceae</taxon>
        <taxon>Oscillatoriophycideae</taxon>
        <taxon>Oscillatoriales</taxon>
        <taxon>Oscillatoriaceae</taxon>
        <taxon>Phormidium</taxon>
        <taxon>Phormidium yuhuli</taxon>
    </lineage>
</organism>
<evidence type="ECO:0000313" key="2">
    <source>
        <dbReference type="Proteomes" id="UP001056708"/>
    </source>
</evidence>
<dbReference type="Proteomes" id="UP001056708">
    <property type="component" value="Chromosome"/>
</dbReference>
<protein>
    <submittedName>
        <fullName evidence="1">Uncharacterized protein</fullName>
    </submittedName>
</protein>
<reference evidence="1" key="1">
    <citation type="submission" date="2022-06" db="EMBL/GenBank/DDBJ databases">
        <title>Genome sequence of Phormidium yuhuli AB48 isolated from an industrial photobioreactor environment.</title>
        <authorList>
            <person name="Qiu Y."/>
            <person name="Noonan A.J.C."/>
            <person name="Dofher K."/>
            <person name="Koch M."/>
            <person name="Kieft B."/>
            <person name="Lin X."/>
            <person name="Ziels R.M."/>
            <person name="Hallam S.J."/>
        </authorList>
    </citation>
    <scope>NUCLEOTIDE SEQUENCE</scope>
    <source>
        <strain evidence="1">AB48</strain>
    </source>
</reference>
<sequence>MPERSSDHHIPAPCIIETGILVSKRDMLRLLGDLTQVRYVELLNGEPQAQGEAYLVEVFSDSHQATILANHSLYLNVASFDYLELKPMGQSRTQFDLVQDNRRLRLVPLNSPLVGRSSDPLTDESLESMLVQVISAKLDAQIDDLDEWEGG</sequence>
<gene>
    <name evidence="1" type="ORF">NEA10_17205</name>
</gene>
<name>A0ABY5AP06_9CYAN</name>
<evidence type="ECO:0000313" key="1">
    <source>
        <dbReference type="EMBL" id="USR90550.1"/>
    </source>
</evidence>
<dbReference type="RefSeq" id="WP_252662578.1">
    <property type="nucleotide sequence ID" value="NZ_CP098611.1"/>
</dbReference>
<proteinExistence type="predicted"/>
<keyword evidence="2" id="KW-1185">Reference proteome</keyword>
<dbReference type="EMBL" id="CP098611">
    <property type="protein sequence ID" value="USR90550.1"/>
    <property type="molecule type" value="Genomic_DNA"/>
</dbReference>
<accession>A0ABY5AP06</accession>